<dbReference type="PANTHER" id="PTHR10142">
    <property type="entry name" value="DNA REPAIR PROTEIN COMPLEMENTING XP-A CELLS"/>
    <property type="match status" value="1"/>
</dbReference>
<evidence type="ECO:0000313" key="7">
    <source>
        <dbReference type="Proteomes" id="UP001187531"/>
    </source>
</evidence>
<dbReference type="InterPro" id="IPR000465">
    <property type="entry name" value="XPA/RAD14"/>
</dbReference>
<dbReference type="InterPro" id="IPR022656">
    <property type="entry name" value="XPA_C"/>
</dbReference>
<dbReference type="GO" id="GO:0070914">
    <property type="term" value="P:UV-damage excision repair"/>
    <property type="evidence" value="ECO:0007669"/>
    <property type="project" value="TreeGrafter"/>
</dbReference>
<gene>
    <name evidence="6" type="ORF">QYM36_008863</name>
</gene>
<dbReference type="Gene3D" id="3.90.530.10">
    <property type="entry name" value="XPA C-terminal domain"/>
    <property type="match status" value="1"/>
</dbReference>
<comment type="caution">
    <text evidence="6">The sequence shown here is derived from an EMBL/GenBank/DDBJ whole genome shotgun (WGS) entry which is preliminary data.</text>
</comment>
<dbReference type="Pfam" id="PF05181">
    <property type="entry name" value="XPA_C"/>
    <property type="match status" value="1"/>
</dbReference>
<proteinExistence type="predicted"/>
<feature type="compositionally biased region" description="Acidic residues" evidence="4">
    <location>
        <begin position="62"/>
        <end position="71"/>
    </location>
</feature>
<evidence type="ECO:0000313" key="6">
    <source>
        <dbReference type="EMBL" id="KAK2714448.1"/>
    </source>
</evidence>
<dbReference type="InterPro" id="IPR009061">
    <property type="entry name" value="DNA-bd_dom_put_sf"/>
</dbReference>
<dbReference type="PANTHER" id="PTHR10142:SF0">
    <property type="entry name" value="DNA REPAIR PROTEIN COMPLEMENTING XP-A CELLS"/>
    <property type="match status" value="1"/>
</dbReference>
<protein>
    <recommendedName>
        <fullName evidence="5">XPA C-terminal domain-containing protein</fullName>
    </recommendedName>
</protein>
<dbReference type="GO" id="GO:0000715">
    <property type="term" value="P:nucleotide-excision repair, DNA damage recognition"/>
    <property type="evidence" value="ECO:0007669"/>
    <property type="project" value="TreeGrafter"/>
</dbReference>
<dbReference type="GO" id="GO:1901255">
    <property type="term" value="P:nucleotide-excision repair involved in interstrand cross-link repair"/>
    <property type="evidence" value="ECO:0007669"/>
    <property type="project" value="TreeGrafter"/>
</dbReference>
<feature type="region of interest" description="Disordered" evidence="4">
    <location>
        <begin position="141"/>
        <end position="164"/>
    </location>
</feature>
<evidence type="ECO:0000256" key="4">
    <source>
        <dbReference type="SAM" id="MobiDB-lite"/>
    </source>
</evidence>
<sequence>MEPNKKRLKSEIDFLLGTTEHRTLHVDDKKLILTEGGFVIDEEVLAAEKRREEEITVTEPPPELEPEDYPQDEEKFDLIPKSAAKEEYLLKDCDLDRREPTLKFISKPNPHNPMGHDMKLYLRIQVVERAINVWGSLEGLEQEREKRAEKREKQKSSEYTKNLEGHKHEYGVETYDEDNDIYRKNCISCGHVIEYEKM</sequence>
<feature type="domain" description="XPA C-terminal" evidence="5">
    <location>
        <begin position="75"/>
        <end position="126"/>
    </location>
</feature>
<keyword evidence="3" id="KW-0539">Nucleus</keyword>
<name>A0AA88L0K3_ARTSF</name>
<dbReference type="EMBL" id="JAVRJZ010000013">
    <property type="protein sequence ID" value="KAK2714448.1"/>
    <property type="molecule type" value="Genomic_DNA"/>
</dbReference>
<comment type="subcellular location">
    <subcellularLocation>
        <location evidence="1">Nucleus</location>
    </subcellularLocation>
</comment>
<accession>A0AA88L0K3</accession>
<dbReference type="Proteomes" id="UP001187531">
    <property type="component" value="Unassembled WGS sequence"/>
</dbReference>
<evidence type="ECO:0000256" key="2">
    <source>
        <dbReference type="ARBA" id="ARBA00022833"/>
    </source>
</evidence>
<reference evidence="6" key="1">
    <citation type="submission" date="2023-07" db="EMBL/GenBank/DDBJ databases">
        <title>Chromosome-level genome assembly of Artemia franciscana.</title>
        <authorList>
            <person name="Jo E."/>
        </authorList>
    </citation>
    <scope>NUCLEOTIDE SEQUENCE</scope>
    <source>
        <tissue evidence="6">Whole body</tissue>
    </source>
</reference>
<feature type="region of interest" description="Disordered" evidence="4">
    <location>
        <begin position="50"/>
        <end position="71"/>
    </location>
</feature>
<keyword evidence="7" id="KW-1185">Reference proteome</keyword>
<dbReference type="GO" id="GO:0006284">
    <property type="term" value="P:base-excision repair"/>
    <property type="evidence" value="ECO:0007669"/>
    <property type="project" value="TreeGrafter"/>
</dbReference>
<dbReference type="AlphaFoldDB" id="A0AA88L0K3"/>
<dbReference type="GO" id="GO:0003684">
    <property type="term" value="F:damaged DNA binding"/>
    <property type="evidence" value="ECO:0007669"/>
    <property type="project" value="InterPro"/>
</dbReference>
<dbReference type="InterPro" id="IPR037129">
    <property type="entry name" value="XPA_sf"/>
</dbReference>
<evidence type="ECO:0000259" key="5">
    <source>
        <dbReference type="Pfam" id="PF05181"/>
    </source>
</evidence>
<evidence type="ECO:0000256" key="3">
    <source>
        <dbReference type="ARBA" id="ARBA00023242"/>
    </source>
</evidence>
<dbReference type="SUPFAM" id="SSF46955">
    <property type="entry name" value="Putative DNA-binding domain"/>
    <property type="match status" value="1"/>
</dbReference>
<organism evidence="6 7">
    <name type="scientific">Artemia franciscana</name>
    <name type="common">Brine shrimp</name>
    <name type="synonym">Artemia sanfranciscana</name>
    <dbReference type="NCBI Taxonomy" id="6661"/>
    <lineage>
        <taxon>Eukaryota</taxon>
        <taxon>Metazoa</taxon>
        <taxon>Ecdysozoa</taxon>
        <taxon>Arthropoda</taxon>
        <taxon>Crustacea</taxon>
        <taxon>Branchiopoda</taxon>
        <taxon>Anostraca</taxon>
        <taxon>Artemiidae</taxon>
        <taxon>Artemia</taxon>
    </lineage>
</organism>
<dbReference type="GO" id="GO:0000110">
    <property type="term" value="C:nucleotide-excision repair factor 1 complex"/>
    <property type="evidence" value="ECO:0007669"/>
    <property type="project" value="TreeGrafter"/>
</dbReference>
<evidence type="ECO:0000256" key="1">
    <source>
        <dbReference type="ARBA" id="ARBA00004123"/>
    </source>
</evidence>
<keyword evidence="2" id="KW-0862">Zinc</keyword>